<comment type="caution">
    <text evidence="1">The sequence shown here is derived from an EMBL/GenBank/DDBJ whole genome shotgun (WGS) entry which is preliminary data.</text>
</comment>
<sequence>MISNKVLAYVRTSGITIKDISAAIHKSPNTISTKLHDPDRFTVAEVKLMTQKLHIPVRFFYE</sequence>
<dbReference type="RefSeq" id="WP_057810259.1">
    <property type="nucleotide sequence ID" value="NZ_BJUD01000042.1"/>
</dbReference>
<organism evidence="1 2">
    <name type="scientific">Furfurilactobacillus siliginis</name>
    <dbReference type="NCBI Taxonomy" id="348151"/>
    <lineage>
        <taxon>Bacteria</taxon>
        <taxon>Bacillati</taxon>
        <taxon>Bacillota</taxon>
        <taxon>Bacilli</taxon>
        <taxon>Lactobacillales</taxon>
        <taxon>Lactobacillaceae</taxon>
        <taxon>Furfurilactobacillus</taxon>
    </lineage>
</organism>
<reference evidence="1 2" key="1">
    <citation type="submission" date="2019-07" db="EMBL/GenBank/DDBJ databases">
        <title>Whole genome shotgun sequence of Lactobacillus siliginis NBRC 101315.</title>
        <authorList>
            <person name="Hosoyama A."/>
            <person name="Uohara A."/>
            <person name="Ohji S."/>
            <person name="Ichikawa N."/>
        </authorList>
    </citation>
    <scope>NUCLEOTIDE SEQUENCE [LARGE SCALE GENOMIC DNA]</scope>
    <source>
        <strain evidence="1 2">NBRC 101315</strain>
    </source>
</reference>
<evidence type="ECO:0008006" key="3">
    <source>
        <dbReference type="Google" id="ProtNLM"/>
    </source>
</evidence>
<dbReference type="EMBL" id="BJUD01000042">
    <property type="protein sequence ID" value="GEK29269.1"/>
    <property type="molecule type" value="Genomic_DNA"/>
</dbReference>
<evidence type="ECO:0000313" key="2">
    <source>
        <dbReference type="Proteomes" id="UP000321429"/>
    </source>
</evidence>
<dbReference type="Proteomes" id="UP000321429">
    <property type="component" value="Unassembled WGS sequence"/>
</dbReference>
<name>A0A510VQP7_9LACO</name>
<gene>
    <name evidence="1" type="ORF">LSI01_15800</name>
</gene>
<proteinExistence type="predicted"/>
<evidence type="ECO:0000313" key="1">
    <source>
        <dbReference type="EMBL" id="GEK29269.1"/>
    </source>
</evidence>
<protein>
    <recommendedName>
        <fullName evidence="3">HTH cro/C1-type domain-containing protein</fullName>
    </recommendedName>
</protein>
<accession>A0A510VQP7</accession>
<dbReference type="AlphaFoldDB" id="A0A510VQP7"/>